<keyword evidence="3" id="KW-0285">Flavoprotein</keyword>
<dbReference type="AlphaFoldDB" id="A0AAJ1TU10"/>
<proteinExistence type="inferred from homology"/>
<protein>
    <submittedName>
        <fullName evidence="7">NADH dehydrogenase</fullName>
    </submittedName>
</protein>
<dbReference type="PRINTS" id="PR00411">
    <property type="entry name" value="PNDRDTASEI"/>
</dbReference>
<comment type="caution">
    <text evidence="7">The sequence shown here is derived from an EMBL/GenBank/DDBJ whole genome shotgun (WGS) entry which is preliminary data.</text>
</comment>
<gene>
    <name evidence="7" type="ORF">QO001_006127</name>
</gene>
<organism evidence="7 8">
    <name type="scientific">Methylobacterium brachiatum</name>
    <dbReference type="NCBI Taxonomy" id="269660"/>
    <lineage>
        <taxon>Bacteria</taxon>
        <taxon>Pseudomonadati</taxon>
        <taxon>Pseudomonadota</taxon>
        <taxon>Alphaproteobacteria</taxon>
        <taxon>Hyphomicrobiales</taxon>
        <taxon>Methylobacteriaceae</taxon>
        <taxon>Methylobacterium</taxon>
    </lineage>
</organism>
<dbReference type="PANTHER" id="PTHR42913">
    <property type="entry name" value="APOPTOSIS-INDUCING FACTOR 1"/>
    <property type="match status" value="1"/>
</dbReference>
<dbReference type="Gene3D" id="3.50.50.100">
    <property type="match status" value="1"/>
</dbReference>
<evidence type="ECO:0000256" key="3">
    <source>
        <dbReference type="ARBA" id="ARBA00022630"/>
    </source>
</evidence>
<dbReference type="Pfam" id="PF07992">
    <property type="entry name" value="Pyr_redox_2"/>
    <property type="match status" value="1"/>
</dbReference>
<dbReference type="InterPro" id="IPR023753">
    <property type="entry name" value="FAD/NAD-binding_dom"/>
</dbReference>
<dbReference type="PANTHER" id="PTHR42913:SF3">
    <property type="entry name" value="64 KDA MITOCHONDRIAL NADH DEHYDROGENASE (EUROFUNG)"/>
    <property type="match status" value="1"/>
</dbReference>
<evidence type="ECO:0000256" key="2">
    <source>
        <dbReference type="ARBA" id="ARBA00005272"/>
    </source>
</evidence>
<dbReference type="EMBL" id="JAUSWL010000022">
    <property type="protein sequence ID" value="MDQ0547171.1"/>
    <property type="molecule type" value="Genomic_DNA"/>
</dbReference>
<evidence type="ECO:0000256" key="5">
    <source>
        <dbReference type="ARBA" id="ARBA00023002"/>
    </source>
</evidence>
<comment type="similarity">
    <text evidence="2">Belongs to the NADH dehydrogenase family.</text>
</comment>
<evidence type="ECO:0000313" key="8">
    <source>
        <dbReference type="Proteomes" id="UP001223420"/>
    </source>
</evidence>
<dbReference type="RefSeq" id="WP_230368093.1">
    <property type="nucleotide sequence ID" value="NZ_JAJALK010000021.1"/>
</dbReference>
<dbReference type="InterPro" id="IPR051169">
    <property type="entry name" value="NADH-Q_oxidoreductase"/>
</dbReference>
<comment type="cofactor">
    <cofactor evidence="1">
        <name>FAD</name>
        <dbReference type="ChEBI" id="CHEBI:57692"/>
    </cofactor>
</comment>
<evidence type="ECO:0000256" key="1">
    <source>
        <dbReference type="ARBA" id="ARBA00001974"/>
    </source>
</evidence>
<evidence type="ECO:0000313" key="7">
    <source>
        <dbReference type="EMBL" id="MDQ0547171.1"/>
    </source>
</evidence>
<dbReference type="Proteomes" id="UP001223420">
    <property type="component" value="Unassembled WGS sequence"/>
</dbReference>
<evidence type="ECO:0000256" key="4">
    <source>
        <dbReference type="ARBA" id="ARBA00022827"/>
    </source>
</evidence>
<accession>A0AAJ1TU10</accession>
<keyword evidence="5" id="KW-0560">Oxidoreductase</keyword>
<reference evidence="7" key="1">
    <citation type="submission" date="2023-07" db="EMBL/GenBank/DDBJ databases">
        <title>Genomic Encyclopedia of Type Strains, Phase IV (KMG-IV): sequencing the most valuable type-strain genomes for metagenomic binning, comparative biology and taxonomic classification.</title>
        <authorList>
            <person name="Goeker M."/>
        </authorList>
    </citation>
    <scope>NUCLEOTIDE SEQUENCE</scope>
    <source>
        <strain evidence="7">DSM 19569</strain>
    </source>
</reference>
<feature type="domain" description="FAD/NAD(P)-binding" evidence="6">
    <location>
        <begin position="5"/>
        <end position="331"/>
    </location>
</feature>
<dbReference type="GO" id="GO:0003955">
    <property type="term" value="F:NAD(P)H dehydrogenase (quinone) activity"/>
    <property type="evidence" value="ECO:0007669"/>
    <property type="project" value="TreeGrafter"/>
</dbReference>
<dbReference type="PRINTS" id="PR00368">
    <property type="entry name" value="FADPNR"/>
</dbReference>
<evidence type="ECO:0000259" key="6">
    <source>
        <dbReference type="Pfam" id="PF07992"/>
    </source>
</evidence>
<dbReference type="GO" id="GO:0019646">
    <property type="term" value="P:aerobic electron transport chain"/>
    <property type="evidence" value="ECO:0007669"/>
    <property type="project" value="TreeGrafter"/>
</dbReference>
<keyword evidence="4" id="KW-0274">FAD</keyword>
<dbReference type="InterPro" id="IPR036188">
    <property type="entry name" value="FAD/NAD-bd_sf"/>
</dbReference>
<name>A0AAJ1TU10_9HYPH</name>
<dbReference type="SUPFAM" id="SSF51905">
    <property type="entry name" value="FAD/NAD(P)-binding domain"/>
    <property type="match status" value="1"/>
</dbReference>
<sequence length="428" mass="45632">MRRHEVVVVGGGVAGLDLATRLAGKTSGGVKLRVTLVDREAAYVWKPMIHTVAAGTAEAGMQQTVYAAQALTHGFRFEFGQAIGVDRDARLVHLAAIRADGSIMVPERSVAYDTLVLAVGSRANDFGTPGVDRHCVRIDGLSDAIAFNDRLRVEMLRSAASTSPLTVGIVGGGATGVELAAELVRTLRVAERYGVVGAAGRLRIVLIESGHRLLGPFPVRVAVAARRKLEQLGIEVRTSTRVAAVDRTGFRTESGDRIDADLMVWAAGVKAPALLDAFADLERGHGGRLVVGPTLAVEADPRIFALGDCASPCLPGRRQPVPTTAQAASQQSRYLGRHLPELIAGRPAPPAEYHDFGSLVTLGGFDAYGTLGRFGLFDGGFLRGRVAQFGHAMLYRAFQVRLHGLAKGMLLWMLDTLGRRVRPSARPD</sequence>